<evidence type="ECO:0000259" key="22">
    <source>
        <dbReference type="Pfam" id="PF24621"/>
    </source>
</evidence>
<dbReference type="GO" id="GO:0000166">
    <property type="term" value="F:nucleotide binding"/>
    <property type="evidence" value="ECO:0007669"/>
    <property type="project" value="UniProtKB-KW"/>
</dbReference>
<keyword evidence="17" id="KW-0057">Aromatic amino acid biosynthesis</keyword>
<evidence type="ECO:0000256" key="15">
    <source>
        <dbReference type="ARBA" id="ARBA00022833"/>
    </source>
</evidence>
<keyword evidence="18" id="KW-0456">Lyase</keyword>
<evidence type="ECO:0000256" key="14">
    <source>
        <dbReference type="ARBA" id="ARBA00022741"/>
    </source>
</evidence>
<evidence type="ECO:0000313" key="24">
    <source>
        <dbReference type="Proteomes" id="UP000184498"/>
    </source>
</evidence>
<dbReference type="PANTHER" id="PTHR43622:SF7">
    <property type="entry name" value="3-DEHYDROQUINATE SYNTHASE, CHLOROPLASTIC"/>
    <property type="match status" value="1"/>
</dbReference>
<evidence type="ECO:0000256" key="9">
    <source>
        <dbReference type="ARBA" id="ARBA00013031"/>
    </source>
</evidence>
<keyword evidence="15" id="KW-0862">Zinc</keyword>
<dbReference type="Gene3D" id="3.40.50.1970">
    <property type="match status" value="1"/>
</dbReference>
<gene>
    <name evidence="23" type="ORF">SAMN05444371_0552</name>
</gene>
<evidence type="ECO:0000256" key="10">
    <source>
        <dbReference type="ARBA" id="ARBA00017684"/>
    </source>
</evidence>
<dbReference type="STRING" id="216903.SAMN05444371_0552"/>
<accession>A0A1M6NPJ6</accession>
<evidence type="ECO:0000256" key="13">
    <source>
        <dbReference type="ARBA" id="ARBA00022723"/>
    </source>
</evidence>
<dbReference type="InterPro" id="IPR030963">
    <property type="entry name" value="DHQ_synth_fam"/>
</dbReference>
<keyword evidence="14" id="KW-0547">Nucleotide-binding</keyword>
<dbReference type="EC" id="4.2.3.4" evidence="9 20"/>
<evidence type="ECO:0000256" key="4">
    <source>
        <dbReference type="ARBA" id="ARBA00001947"/>
    </source>
</evidence>
<dbReference type="Pfam" id="PF24621">
    <property type="entry name" value="DHQS_C"/>
    <property type="match status" value="1"/>
</dbReference>
<dbReference type="GO" id="GO:0009423">
    <property type="term" value="P:chorismate biosynthetic process"/>
    <property type="evidence" value="ECO:0007669"/>
    <property type="project" value="UniProtKB-UniRule"/>
</dbReference>
<evidence type="ECO:0000256" key="20">
    <source>
        <dbReference type="NCBIfam" id="TIGR01357"/>
    </source>
</evidence>
<comment type="cofactor">
    <cofactor evidence="4">
        <name>Zn(2+)</name>
        <dbReference type="ChEBI" id="CHEBI:29105"/>
    </cofactor>
</comment>
<dbReference type="FunFam" id="3.40.50.1970:FF:000007">
    <property type="entry name" value="Pentafunctional AROM polypeptide"/>
    <property type="match status" value="1"/>
</dbReference>
<evidence type="ECO:0000256" key="2">
    <source>
        <dbReference type="ARBA" id="ARBA00001911"/>
    </source>
</evidence>
<name>A0A1M6NPJ6_9FLAO</name>
<dbReference type="PANTHER" id="PTHR43622">
    <property type="entry name" value="3-DEHYDROQUINATE SYNTHASE"/>
    <property type="match status" value="1"/>
</dbReference>
<evidence type="ECO:0000256" key="11">
    <source>
        <dbReference type="ARBA" id="ARBA00022490"/>
    </source>
</evidence>
<organism evidence="23 24">
    <name type="scientific">Epilithonimonas mollis</name>
    <dbReference type="NCBI Taxonomy" id="216903"/>
    <lineage>
        <taxon>Bacteria</taxon>
        <taxon>Pseudomonadati</taxon>
        <taxon>Bacteroidota</taxon>
        <taxon>Flavobacteriia</taxon>
        <taxon>Flavobacteriales</taxon>
        <taxon>Weeksellaceae</taxon>
        <taxon>Chryseobacterium group</taxon>
        <taxon>Epilithonimonas</taxon>
    </lineage>
</organism>
<evidence type="ECO:0000259" key="21">
    <source>
        <dbReference type="Pfam" id="PF01761"/>
    </source>
</evidence>
<protein>
    <recommendedName>
        <fullName evidence="10 20">3-dehydroquinate synthase</fullName>
        <ecNumber evidence="9 20">4.2.3.4</ecNumber>
    </recommendedName>
</protein>
<evidence type="ECO:0000256" key="19">
    <source>
        <dbReference type="ARBA" id="ARBA00023285"/>
    </source>
</evidence>
<dbReference type="GO" id="GO:0005737">
    <property type="term" value="C:cytoplasm"/>
    <property type="evidence" value="ECO:0007669"/>
    <property type="project" value="UniProtKB-SubCell"/>
</dbReference>
<keyword evidence="13" id="KW-0479">Metal-binding</keyword>
<dbReference type="GO" id="GO:0008652">
    <property type="term" value="P:amino acid biosynthetic process"/>
    <property type="evidence" value="ECO:0007669"/>
    <property type="project" value="UniProtKB-KW"/>
</dbReference>
<dbReference type="EMBL" id="FRAM01000001">
    <property type="protein sequence ID" value="SHJ97590.1"/>
    <property type="molecule type" value="Genomic_DNA"/>
</dbReference>
<dbReference type="InterPro" id="IPR050071">
    <property type="entry name" value="Dehydroquinate_synthase"/>
</dbReference>
<dbReference type="CDD" id="cd08195">
    <property type="entry name" value="DHQS"/>
    <property type="match status" value="1"/>
</dbReference>
<keyword evidence="12" id="KW-0028">Amino-acid biosynthesis</keyword>
<dbReference type="GO" id="GO:0009073">
    <property type="term" value="P:aromatic amino acid family biosynthetic process"/>
    <property type="evidence" value="ECO:0007669"/>
    <property type="project" value="UniProtKB-KW"/>
</dbReference>
<keyword evidence="19" id="KW-0170">Cobalt</keyword>
<dbReference type="Gene3D" id="1.20.1090.10">
    <property type="entry name" value="Dehydroquinate synthase-like - alpha domain"/>
    <property type="match status" value="1"/>
</dbReference>
<comment type="catalytic activity">
    <reaction evidence="1">
        <text>7-phospho-2-dehydro-3-deoxy-D-arabino-heptonate = 3-dehydroquinate + phosphate</text>
        <dbReference type="Rhea" id="RHEA:21968"/>
        <dbReference type="ChEBI" id="CHEBI:32364"/>
        <dbReference type="ChEBI" id="CHEBI:43474"/>
        <dbReference type="ChEBI" id="CHEBI:58394"/>
        <dbReference type="EC" id="4.2.3.4"/>
    </reaction>
</comment>
<keyword evidence="16" id="KW-0520">NAD</keyword>
<evidence type="ECO:0000313" key="23">
    <source>
        <dbReference type="EMBL" id="SHJ97590.1"/>
    </source>
</evidence>
<comment type="function">
    <text evidence="5">Catalyzes the conversion of 3-deoxy-D-arabino-heptulosonate 7-phosphate (DAHP) to dehydroquinate (DHQ).</text>
</comment>
<dbReference type="Pfam" id="PF01761">
    <property type="entry name" value="DHQ_synthase"/>
    <property type="match status" value="1"/>
</dbReference>
<evidence type="ECO:0000256" key="12">
    <source>
        <dbReference type="ARBA" id="ARBA00022605"/>
    </source>
</evidence>
<evidence type="ECO:0000256" key="5">
    <source>
        <dbReference type="ARBA" id="ARBA00003485"/>
    </source>
</evidence>
<dbReference type="NCBIfam" id="TIGR01357">
    <property type="entry name" value="aroB"/>
    <property type="match status" value="1"/>
</dbReference>
<comment type="cofactor">
    <cofactor evidence="3">
        <name>Co(2+)</name>
        <dbReference type="ChEBI" id="CHEBI:48828"/>
    </cofactor>
</comment>
<dbReference type="InterPro" id="IPR016037">
    <property type="entry name" value="DHQ_synth_AroB"/>
</dbReference>
<evidence type="ECO:0000256" key="6">
    <source>
        <dbReference type="ARBA" id="ARBA00004496"/>
    </source>
</evidence>
<evidence type="ECO:0000256" key="3">
    <source>
        <dbReference type="ARBA" id="ARBA00001941"/>
    </source>
</evidence>
<evidence type="ECO:0000256" key="7">
    <source>
        <dbReference type="ARBA" id="ARBA00004661"/>
    </source>
</evidence>
<evidence type="ECO:0000256" key="1">
    <source>
        <dbReference type="ARBA" id="ARBA00001393"/>
    </source>
</evidence>
<dbReference type="InterPro" id="IPR030960">
    <property type="entry name" value="DHQS/DOIS_N"/>
</dbReference>
<comment type="similarity">
    <text evidence="8">Belongs to the sugar phosphate cyclases superfamily. Dehydroquinate synthase family.</text>
</comment>
<evidence type="ECO:0000256" key="16">
    <source>
        <dbReference type="ARBA" id="ARBA00023027"/>
    </source>
</evidence>
<evidence type="ECO:0000256" key="18">
    <source>
        <dbReference type="ARBA" id="ARBA00023239"/>
    </source>
</evidence>
<reference evidence="24" key="1">
    <citation type="submission" date="2016-11" db="EMBL/GenBank/DDBJ databases">
        <authorList>
            <person name="Varghese N."/>
            <person name="Submissions S."/>
        </authorList>
    </citation>
    <scope>NUCLEOTIDE SEQUENCE [LARGE SCALE GENOMIC DNA]</scope>
    <source>
        <strain evidence="24">DSM 18016</strain>
    </source>
</reference>
<proteinExistence type="inferred from homology"/>
<dbReference type="GO" id="GO:0003856">
    <property type="term" value="F:3-dehydroquinate synthase activity"/>
    <property type="evidence" value="ECO:0007669"/>
    <property type="project" value="UniProtKB-UniRule"/>
</dbReference>
<comment type="subcellular location">
    <subcellularLocation>
        <location evidence="6">Cytoplasm</location>
    </subcellularLocation>
</comment>
<dbReference type="Proteomes" id="UP000184498">
    <property type="component" value="Unassembled WGS sequence"/>
</dbReference>
<dbReference type="SUPFAM" id="SSF56796">
    <property type="entry name" value="Dehydroquinate synthase-like"/>
    <property type="match status" value="1"/>
</dbReference>
<dbReference type="AlphaFoldDB" id="A0A1M6NPJ6"/>
<feature type="domain" description="3-dehydroquinate synthase C-terminal" evidence="22">
    <location>
        <begin position="194"/>
        <end position="335"/>
    </location>
</feature>
<dbReference type="PIRSF" id="PIRSF001455">
    <property type="entry name" value="DHQ_synth"/>
    <property type="match status" value="1"/>
</dbReference>
<evidence type="ECO:0000256" key="17">
    <source>
        <dbReference type="ARBA" id="ARBA00023141"/>
    </source>
</evidence>
<keyword evidence="24" id="KW-1185">Reference proteome</keyword>
<feature type="domain" description="3-dehydroquinate synthase N-terminal" evidence="21">
    <location>
        <begin position="80"/>
        <end position="192"/>
    </location>
</feature>
<comment type="cofactor">
    <cofactor evidence="2">
        <name>NAD(+)</name>
        <dbReference type="ChEBI" id="CHEBI:57540"/>
    </cofactor>
</comment>
<comment type="pathway">
    <text evidence="7">Metabolic intermediate biosynthesis; chorismate biosynthesis; chorismate from D-erythrose 4-phosphate and phosphoenolpyruvate: step 2/7.</text>
</comment>
<evidence type="ECO:0000256" key="8">
    <source>
        <dbReference type="ARBA" id="ARBA00005412"/>
    </source>
</evidence>
<sequence>MGAFLYTIDTNKSFIPFLFLNFVKMLAMIKELDKDFSSLNEYIRQLDPSKIFILVDENSHNYCLPIMLPNLEIEVPFEVIEIEAGEENKTIETATQLWEIFSEMEADRKSLLINLGGGVITDLGGFVASTYKRGFRFVNVPTTLLSMCDASIGGKTGIDHQYLKNIIGTFALPEAIFFYPKFLETLKFEELRSGFAEMLKHGLIADEKHWNDLISIEKITPEFIEPYIQRSMEIKNEVVSKDFKEQNVRKTLNFGHTIGHAVESLFLKNGNLIPHGEAVAMGMICETHLALLCGLIEVDVSSVIISKIKRLFPYIDISEFKNAAIMDLMFNDKKNEDGNINFSLINSIGSCLFDQKVNAEHIILTLDFYKNMGKI</sequence>
<dbReference type="InterPro" id="IPR056179">
    <property type="entry name" value="DHQS_C"/>
</dbReference>
<dbReference type="GO" id="GO:0046872">
    <property type="term" value="F:metal ion binding"/>
    <property type="evidence" value="ECO:0007669"/>
    <property type="project" value="UniProtKB-KW"/>
</dbReference>
<keyword evidence="11" id="KW-0963">Cytoplasm</keyword>